<evidence type="ECO:0000256" key="1">
    <source>
        <dbReference type="ARBA" id="ARBA00022553"/>
    </source>
</evidence>
<dbReference type="InterPro" id="IPR001789">
    <property type="entry name" value="Sig_transdc_resp-reg_receiver"/>
</dbReference>
<keyword evidence="3" id="KW-1133">Transmembrane helix</keyword>
<evidence type="ECO:0000256" key="3">
    <source>
        <dbReference type="SAM" id="Phobius"/>
    </source>
</evidence>
<dbReference type="SUPFAM" id="SSF52172">
    <property type="entry name" value="CheY-like"/>
    <property type="match status" value="1"/>
</dbReference>
<keyword evidence="3" id="KW-0472">Membrane</keyword>
<dbReference type="AlphaFoldDB" id="A0A917NJ30"/>
<dbReference type="PANTHER" id="PTHR44591">
    <property type="entry name" value="STRESS RESPONSE REGULATOR PROTEIN 1"/>
    <property type="match status" value="1"/>
</dbReference>
<evidence type="ECO:0000256" key="2">
    <source>
        <dbReference type="PROSITE-ProRule" id="PRU00169"/>
    </source>
</evidence>
<evidence type="ECO:0000259" key="4">
    <source>
        <dbReference type="PROSITE" id="PS50110"/>
    </source>
</evidence>
<dbReference type="Proteomes" id="UP000661507">
    <property type="component" value="Unassembled WGS sequence"/>
</dbReference>
<keyword evidence="1 2" id="KW-0597">Phosphoprotein</keyword>
<accession>A0A917NJ30</accession>
<dbReference type="InterPro" id="IPR011006">
    <property type="entry name" value="CheY-like_superfamily"/>
</dbReference>
<dbReference type="PROSITE" id="PS50110">
    <property type="entry name" value="RESPONSE_REGULATORY"/>
    <property type="match status" value="1"/>
</dbReference>
<sequence>MSDNLGTMGETAKALSRNPLGIIALFIVLVYGMAALVLGVAATGLGAFERVLLVLFLVSFPPGVLWVFRDLVMNHTGKLYSPADFKEEKNFMEVVAALAAAAGRAEATPGQAAAPPADPVRLFNAARMATTAARTAARVPKVLWVDDRPTNNVHERRAMEAAGMSVQTALTTDDGLARAGGDRFDVIVSDMRRPEGEQAGYDLLKALRARGDATPFIIYAGPANAAQKEEAKALGATGRATSANELLELVTKALPG</sequence>
<dbReference type="Gene3D" id="3.40.50.2300">
    <property type="match status" value="1"/>
</dbReference>
<comment type="caution">
    <text evidence="5">The sequence shown here is derived from an EMBL/GenBank/DDBJ whole genome shotgun (WGS) entry which is preliminary data.</text>
</comment>
<keyword evidence="3" id="KW-0812">Transmembrane</keyword>
<reference evidence="5" key="2">
    <citation type="submission" date="2020-09" db="EMBL/GenBank/DDBJ databases">
        <authorList>
            <person name="Sun Q."/>
            <person name="Zhou Y."/>
        </authorList>
    </citation>
    <scope>NUCLEOTIDE SEQUENCE</scope>
    <source>
        <strain evidence="5">CGMCC 1.3617</strain>
    </source>
</reference>
<gene>
    <name evidence="5" type="ORF">GCM10011320_05470</name>
</gene>
<dbReference type="EMBL" id="BMKW01000001">
    <property type="protein sequence ID" value="GGJ01485.1"/>
    <property type="molecule type" value="Genomic_DNA"/>
</dbReference>
<dbReference type="GO" id="GO:0000160">
    <property type="term" value="P:phosphorelay signal transduction system"/>
    <property type="evidence" value="ECO:0007669"/>
    <property type="project" value="InterPro"/>
</dbReference>
<dbReference type="CDD" id="cd00156">
    <property type="entry name" value="REC"/>
    <property type="match status" value="1"/>
</dbReference>
<feature type="transmembrane region" description="Helical" evidence="3">
    <location>
        <begin position="20"/>
        <end position="45"/>
    </location>
</feature>
<protein>
    <recommendedName>
        <fullName evidence="4">Response regulatory domain-containing protein</fullName>
    </recommendedName>
</protein>
<dbReference type="PANTHER" id="PTHR44591:SF25">
    <property type="entry name" value="CHEMOTAXIS TWO-COMPONENT RESPONSE REGULATOR"/>
    <property type="match status" value="1"/>
</dbReference>
<evidence type="ECO:0000313" key="5">
    <source>
        <dbReference type="EMBL" id="GGJ01485.1"/>
    </source>
</evidence>
<dbReference type="InterPro" id="IPR050595">
    <property type="entry name" value="Bact_response_regulator"/>
</dbReference>
<proteinExistence type="predicted"/>
<keyword evidence="6" id="KW-1185">Reference proteome</keyword>
<reference evidence="5" key="1">
    <citation type="journal article" date="2014" name="Int. J. Syst. Evol. Microbiol.">
        <title>Complete genome sequence of Corynebacterium casei LMG S-19264T (=DSM 44701T), isolated from a smear-ripened cheese.</title>
        <authorList>
            <consortium name="US DOE Joint Genome Institute (JGI-PGF)"/>
            <person name="Walter F."/>
            <person name="Albersmeier A."/>
            <person name="Kalinowski J."/>
            <person name="Ruckert C."/>
        </authorList>
    </citation>
    <scope>NUCLEOTIDE SEQUENCE</scope>
    <source>
        <strain evidence="5">CGMCC 1.3617</strain>
    </source>
</reference>
<feature type="transmembrane region" description="Helical" evidence="3">
    <location>
        <begin position="51"/>
        <end position="68"/>
    </location>
</feature>
<evidence type="ECO:0000313" key="6">
    <source>
        <dbReference type="Proteomes" id="UP000661507"/>
    </source>
</evidence>
<feature type="domain" description="Response regulatory" evidence="4">
    <location>
        <begin position="141"/>
        <end position="254"/>
    </location>
</feature>
<organism evidence="5 6">
    <name type="scientific">Neoroseomonas lacus</name>
    <dbReference type="NCBI Taxonomy" id="287609"/>
    <lineage>
        <taxon>Bacteria</taxon>
        <taxon>Pseudomonadati</taxon>
        <taxon>Pseudomonadota</taxon>
        <taxon>Alphaproteobacteria</taxon>
        <taxon>Acetobacterales</taxon>
        <taxon>Acetobacteraceae</taxon>
        <taxon>Neoroseomonas</taxon>
    </lineage>
</organism>
<dbReference type="Pfam" id="PF00072">
    <property type="entry name" value="Response_reg"/>
    <property type="match status" value="1"/>
</dbReference>
<feature type="modified residue" description="4-aspartylphosphate" evidence="2">
    <location>
        <position position="190"/>
    </location>
</feature>
<dbReference type="RefSeq" id="WP_188965361.1">
    <property type="nucleotide sequence ID" value="NZ_BMKW01000001.1"/>
</dbReference>
<dbReference type="SMART" id="SM00448">
    <property type="entry name" value="REC"/>
    <property type="match status" value="1"/>
</dbReference>
<name>A0A917NJ30_9PROT</name>